<dbReference type="EC" id="3.5.1.5" evidence="3"/>
<dbReference type="Gene3D" id="2.10.150.10">
    <property type="entry name" value="Urease, beta subunit"/>
    <property type="match status" value="1"/>
</dbReference>
<dbReference type="PANTHER" id="PTHR33569:SF1">
    <property type="entry name" value="UREASE"/>
    <property type="match status" value="1"/>
</dbReference>
<dbReference type="HAMAP" id="MF_01954">
    <property type="entry name" value="Urease_beta"/>
    <property type="match status" value="1"/>
</dbReference>
<keyword evidence="3" id="KW-0963">Cytoplasm</keyword>
<evidence type="ECO:0000256" key="3">
    <source>
        <dbReference type="HAMAP-Rule" id="MF_01954"/>
    </source>
</evidence>
<protein>
    <recommendedName>
        <fullName evidence="3">Urease subunit beta</fullName>
        <ecNumber evidence="3">3.5.1.5</ecNumber>
    </recommendedName>
    <alternativeName>
        <fullName evidence="3">Urea amidohydrolase subunit beta</fullName>
    </alternativeName>
</protein>
<feature type="compositionally biased region" description="Polar residues" evidence="4">
    <location>
        <begin position="95"/>
        <end position="105"/>
    </location>
</feature>
<dbReference type="SUPFAM" id="SSF51278">
    <property type="entry name" value="Urease, beta-subunit"/>
    <property type="match status" value="1"/>
</dbReference>
<name>A0A5C7AR49_9FLAO</name>
<gene>
    <name evidence="3" type="primary">ureB</name>
    <name evidence="5" type="ORF">ES711_00880</name>
</gene>
<accession>A0A5C7AR49</accession>
<dbReference type="Pfam" id="PF00699">
    <property type="entry name" value="Urease_beta"/>
    <property type="match status" value="1"/>
</dbReference>
<dbReference type="OrthoDB" id="9797217at2"/>
<dbReference type="GO" id="GO:0035550">
    <property type="term" value="C:urease complex"/>
    <property type="evidence" value="ECO:0007669"/>
    <property type="project" value="InterPro"/>
</dbReference>
<keyword evidence="1 3" id="KW-0378">Hydrolase</keyword>
<comment type="pathway">
    <text evidence="3">Nitrogen metabolism; urea degradation; CO(2) and NH(3) from urea (urease route): step 1/1.</text>
</comment>
<dbReference type="Proteomes" id="UP000321734">
    <property type="component" value="Unassembled WGS sequence"/>
</dbReference>
<comment type="similarity">
    <text evidence="3">Belongs to the urease beta subunit family.</text>
</comment>
<evidence type="ECO:0000256" key="2">
    <source>
        <dbReference type="ARBA" id="ARBA00047778"/>
    </source>
</evidence>
<dbReference type="PANTHER" id="PTHR33569">
    <property type="entry name" value="UREASE"/>
    <property type="match status" value="1"/>
</dbReference>
<dbReference type="FunFam" id="2.10.150.10:FF:000001">
    <property type="entry name" value="Urease subunit beta"/>
    <property type="match status" value="1"/>
</dbReference>
<dbReference type="InterPro" id="IPR050069">
    <property type="entry name" value="Urease_subunit"/>
</dbReference>
<dbReference type="RefSeq" id="WP_146888607.1">
    <property type="nucleotide sequence ID" value="NZ_VORX01000001.1"/>
</dbReference>
<comment type="subunit">
    <text evidence="3">Heterotrimer of UreA (gamma), UreB (beta) and UreC (alpha) subunits. Three heterotrimers associate to form the active enzyme.</text>
</comment>
<proteinExistence type="inferred from homology"/>
<dbReference type="GO" id="GO:0043419">
    <property type="term" value="P:urea catabolic process"/>
    <property type="evidence" value="ECO:0007669"/>
    <property type="project" value="UniProtKB-UniRule"/>
</dbReference>
<feature type="region of interest" description="Disordered" evidence="4">
    <location>
        <begin position="88"/>
        <end position="107"/>
    </location>
</feature>
<comment type="subcellular location">
    <subcellularLocation>
        <location evidence="3">Cytoplasm</location>
    </subcellularLocation>
</comment>
<dbReference type="GO" id="GO:0009039">
    <property type="term" value="F:urease activity"/>
    <property type="evidence" value="ECO:0007669"/>
    <property type="project" value="UniProtKB-UniRule"/>
</dbReference>
<dbReference type="NCBIfam" id="NF009682">
    <property type="entry name" value="PRK13203.1"/>
    <property type="match status" value="1"/>
</dbReference>
<dbReference type="CDD" id="cd00407">
    <property type="entry name" value="Urease_beta"/>
    <property type="match status" value="1"/>
</dbReference>
<evidence type="ECO:0000313" key="6">
    <source>
        <dbReference type="Proteomes" id="UP000321734"/>
    </source>
</evidence>
<dbReference type="InterPro" id="IPR002019">
    <property type="entry name" value="Urease_beta-like"/>
</dbReference>
<comment type="caution">
    <text evidence="5">The sequence shown here is derived from an EMBL/GenBank/DDBJ whole genome shotgun (WGS) entry which is preliminary data.</text>
</comment>
<evidence type="ECO:0000313" key="5">
    <source>
        <dbReference type="EMBL" id="TXE10494.1"/>
    </source>
</evidence>
<dbReference type="InterPro" id="IPR036461">
    <property type="entry name" value="Urease_betasu_sf"/>
</dbReference>
<keyword evidence="6" id="KW-1185">Reference proteome</keyword>
<reference evidence="5 6" key="1">
    <citation type="submission" date="2019-08" db="EMBL/GenBank/DDBJ databases">
        <title>Genome sequence of Gelidibacter salicanalis IC162T.</title>
        <authorList>
            <person name="Bowman J.P."/>
        </authorList>
    </citation>
    <scope>NUCLEOTIDE SEQUENCE [LARGE SCALE GENOMIC DNA]</scope>
    <source>
        <strain evidence="5 6">IC162</strain>
    </source>
</reference>
<organism evidence="5 6">
    <name type="scientific">Gelidibacter salicanalis</name>
    <dbReference type="NCBI Taxonomy" id="291193"/>
    <lineage>
        <taxon>Bacteria</taxon>
        <taxon>Pseudomonadati</taxon>
        <taxon>Bacteroidota</taxon>
        <taxon>Flavobacteriia</taxon>
        <taxon>Flavobacteriales</taxon>
        <taxon>Flavobacteriaceae</taxon>
        <taxon>Gelidibacter</taxon>
    </lineage>
</organism>
<sequence length="124" mass="13864">MIPGEYILKEEQIVCNANHESISIKVTNTGDRPVQVGSHYHFFEVNRMISFDREKAFGKRLDILAGTAMRFEPGESTEVQLIDLSGSRKAYGGSDLTQGDTTSKGSLEKAMKKMESENFKNKKS</sequence>
<dbReference type="AlphaFoldDB" id="A0A5C7AR49"/>
<dbReference type="NCBIfam" id="TIGR00192">
    <property type="entry name" value="urease_beta"/>
    <property type="match status" value="1"/>
</dbReference>
<dbReference type="EMBL" id="VORX01000001">
    <property type="protein sequence ID" value="TXE10494.1"/>
    <property type="molecule type" value="Genomic_DNA"/>
</dbReference>
<evidence type="ECO:0000256" key="4">
    <source>
        <dbReference type="SAM" id="MobiDB-lite"/>
    </source>
</evidence>
<evidence type="ECO:0000256" key="1">
    <source>
        <dbReference type="ARBA" id="ARBA00022801"/>
    </source>
</evidence>
<comment type="catalytic activity">
    <reaction evidence="2 3">
        <text>urea + 2 H2O + H(+) = hydrogencarbonate + 2 NH4(+)</text>
        <dbReference type="Rhea" id="RHEA:20557"/>
        <dbReference type="ChEBI" id="CHEBI:15377"/>
        <dbReference type="ChEBI" id="CHEBI:15378"/>
        <dbReference type="ChEBI" id="CHEBI:16199"/>
        <dbReference type="ChEBI" id="CHEBI:17544"/>
        <dbReference type="ChEBI" id="CHEBI:28938"/>
        <dbReference type="EC" id="3.5.1.5"/>
    </reaction>
</comment>
<dbReference type="UniPathway" id="UPA00258">
    <property type="reaction ID" value="UER00370"/>
</dbReference>